<evidence type="ECO:0000259" key="6">
    <source>
        <dbReference type="PROSITE" id="PS50011"/>
    </source>
</evidence>
<dbReference type="GO" id="GO:0004674">
    <property type="term" value="F:protein serine/threonine kinase activity"/>
    <property type="evidence" value="ECO:0007669"/>
    <property type="project" value="UniProtKB-KW"/>
</dbReference>
<accession>A0A3B0YUS3</accession>
<keyword evidence="4" id="KW-0067">ATP-binding</keyword>
<dbReference type="Gene3D" id="3.30.200.20">
    <property type="entry name" value="Phosphorylase Kinase, domain 1"/>
    <property type="match status" value="1"/>
</dbReference>
<dbReference type="PANTHER" id="PTHR43289">
    <property type="entry name" value="MITOGEN-ACTIVATED PROTEIN KINASE KINASE KINASE 20-RELATED"/>
    <property type="match status" value="1"/>
</dbReference>
<dbReference type="SUPFAM" id="SSF56112">
    <property type="entry name" value="Protein kinase-like (PK-like)"/>
    <property type="match status" value="1"/>
</dbReference>
<dbReference type="Pfam" id="PF00069">
    <property type="entry name" value="Pkinase"/>
    <property type="match status" value="1"/>
</dbReference>
<dbReference type="InterPro" id="IPR000719">
    <property type="entry name" value="Prot_kinase_dom"/>
</dbReference>
<evidence type="ECO:0000256" key="1">
    <source>
        <dbReference type="ARBA" id="ARBA00022679"/>
    </source>
</evidence>
<dbReference type="AlphaFoldDB" id="A0A3B0YUS3"/>
<dbReference type="InterPro" id="IPR058395">
    <property type="entry name" value="DUF8082"/>
</dbReference>
<proteinExistence type="predicted"/>
<organism evidence="7">
    <name type="scientific">hydrothermal vent metagenome</name>
    <dbReference type="NCBI Taxonomy" id="652676"/>
    <lineage>
        <taxon>unclassified sequences</taxon>
        <taxon>metagenomes</taxon>
        <taxon>ecological metagenomes</taxon>
    </lineage>
</organism>
<keyword evidence="2" id="KW-0547">Nucleotide-binding</keyword>
<dbReference type="SMART" id="SM00220">
    <property type="entry name" value="S_TKc"/>
    <property type="match status" value="1"/>
</dbReference>
<dbReference type="CDD" id="cd14014">
    <property type="entry name" value="STKc_PknB_like"/>
    <property type="match status" value="1"/>
</dbReference>
<feature type="region of interest" description="Disordered" evidence="5">
    <location>
        <begin position="294"/>
        <end position="325"/>
    </location>
</feature>
<keyword evidence="7" id="KW-0723">Serine/threonine-protein kinase</keyword>
<evidence type="ECO:0000256" key="5">
    <source>
        <dbReference type="SAM" id="MobiDB-lite"/>
    </source>
</evidence>
<feature type="compositionally biased region" description="Low complexity" evidence="5">
    <location>
        <begin position="303"/>
        <end position="317"/>
    </location>
</feature>
<keyword evidence="3 7" id="KW-0418">Kinase</keyword>
<dbReference type="Gene3D" id="1.10.510.10">
    <property type="entry name" value="Transferase(Phosphotransferase) domain 1"/>
    <property type="match status" value="1"/>
</dbReference>
<gene>
    <name evidence="7" type="ORF">MNBD_GAMMA12-373</name>
</gene>
<sequence>MNNGILKKDDLLGKYRIEKEIGRGAVGVVYKAHDASIDRMVAIKTLLPELLQSDKKDELTLRFQQEARAAARCAHSNILTIYEFSEKEDIPFIAMEYVQGEELKKFLKDFIRFKIQDVVVITQQILAGLKFAHSKQVIHRDIKPANIILLKRKQIKITDFGIARIEDDSAEKLTESSAMVGTPNYMSPEQLNTQPLDNRTDLYSVGLILFELFSRAKTTKNRENKPRGYQLRDDIDLSKDWLKEFIPDEFVRVVYTALQKDLGQRYQNAAQFSAAILKGYKAYLIANEKIRNRQTAPSPIKDNTTTTPVTEVNSTSNHSSPPQSINWSPDILKKLELNLAQFIGPFAKVYVLQHSRLCRSIQKFIEALSNKIPDKKEKETFISIVTESCEGSIPDIVAASNEETSPTQTNAKEFDNSLLEDIEKKLAFFVGPIAKALVLKEINNSHSNSDLYRKLSSYIPIETERSAFLSGIGR</sequence>
<dbReference type="InterPro" id="IPR011009">
    <property type="entry name" value="Kinase-like_dom_sf"/>
</dbReference>
<protein>
    <submittedName>
        <fullName evidence="7">Serine/threonine protein kinase</fullName>
    </submittedName>
</protein>
<dbReference type="EMBL" id="UOFL01000171">
    <property type="protein sequence ID" value="VAW79082.1"/>
    <property type="molecule type" value="Genomic_DNA"/>
</dbReference>
<evidence type="ECO:0000256" key="3">
    <source>
        <dbReference type="ARBA" id="ARBA00022777"/>
    </source>
</evidence>
<dbReference type="PROSITE" id="PS50011">
    <property type="entry name" value="PROTEIN_KINASE_DOM"/>
    <property type="match status" value="1"/>
</dbReference>
<reference evidence="7" key="1">
    <citation type="submission" date="2018-06" db="EMBL/GenBank/DDBJ databases">
        <authorList>
            <person name="Zhirakovskaya E."/>
        </authorList>
    </citation>
    <scope>NUCLEOTIDE SEQUENCE</scope>
</reference>
<keyword evidence="1" id="KW-0808">Transferase</keyword>
<dbReference type="PROSITE" id="PS00108">
    <property type="entry name" value="PROTEIN_KINASE_ST"/>
    <property type="match status" value="1"/>
</dbReference>
<evidence type="ECO:0000256" key="4">
    <source>
        <dbReference type="ARBA" id="ARBA00022840"/>
    </source>
</evidence>
<feature type="domain" description="Protein kinase" evidence="6">
    <location>
        <begin position="15"/>
        <end position="284"/>
    </location>
</feature>
<dbReference type="GO" id="GO:0005524">
    <property type="term" value="F:ATP binding"/>
    <property type="evidence" value="ECO:0007669"/>
    <property type="project" value="UniProtKB-KW"/>
</dbReference>
<evidence type="ECO:0000256" key="2">
    <source>
        <dbReference type="ARBA" id="ARBA00022741"/>
    </source>
</evidence>
<dbReference type="PANTHER" id="PTHR43289:SF6">
    <property type="entry name" value="SERINE_THREONINE-PROTEIN KINASE NEKL-3"/>
    <property type="match status" value="1"/>
</dbReference>
<dbReference type="InterPro" id="IPR008271">
    <property type="entry name" value="Ser/Thr_kinase_AS"/>
</dbReference>
<evidence type="ECO:0000313" key="7">
    <source>
        <dbReference type="EMBL" id="VAW79082.1"/>
    </source>
</evidence>
<dbReference type="Pfam" id="PF26309">
    <property type="entry name" value="DUF8082"/>
    <property type="match status" value="2"/>
</dbReference>
<name>A0A3B0YUS3_9ZZZZ</name>